<dbReference type="STRING" id="1122155.SAMN02745158_04418"/>
<reference evidence="3 4" key="1">
    <citation type="submission" date="2016-11" db="EMBL/GenBank/DDBJ databases">
        <authorList>
            <person name="Jaros S."/>
            <person name="Januszkiewicz K."/>
            <person name="Wedrychowicz H."/>
        </authorList>
    </citation>
    <scope>NUCLEOTIDE SEQUENCE [LARGE SCALE GENOMIC DNA]</scope>
    <source>
        <strain evidence="3 4">DSM 17459</strain>
    </source>
</reference>
<keyword evidence="4" id="KW-1185">Reference proteome</keyword>
<sequence>MGTQIDRLEIEIEAQAQKANRQLEGLSRKLDKVSEALGKLDNSGLGTLVRGIDSLKKSVSGTKDLKASDFSKLARNIEKLGNVDASKLQKVGNALKYLSIAVKELDGKNISIKINDGDFKKMAQTGKKASLSADELAEKFKDAGKIDLSDAGVSDLENLKKAAVELEKQLEKLFAKEEKTIATEGAPSGKAWENLQYDINAAVNKLDIYRAKIAELESIKETQRSAFPIYRGEPDVTADEWSRTASVAPDSMKYNADAMRMVFGQAAENIERWDDAVKQFGVNASAVLNNLSDIPVSLDLSTYEGQIRKLKADLGEMRSKGLGAGNSQYDEKYLELEKVLQKQKEYKKYMEELAKLYNMSADAIGGEGKSAGLTADEMEALARKKSRASRSNRELAKEAEKTTRSLIREGNAGSGIFGLFGKSKGQSRKLGSFFSDLSKGFSDLGKKTKRSGNRTMNGLSIGRMVGMSVLYSTVFRMISTINEGFVTGMQNLAQYSDRTNRSISSLMSAMTQLKNSFATAFAPILDVVAPHLVTFINLISRAVTYVGMFFAALSGRSSFTKAIPVTEDYAASLDKTSDSADKANESTKELEKTLLGFDEINKLSDNTDRGTSGSGSSDGYTPPSPSEMFEEVPIDKEILKWADKFREALESIRKTAEPTTAALKKLYNQGLKKLGNFSVRALNDLWNNYLKPMGKWMLADNSGLPRFFNITNDLLNEINWGRLNRALAEFFTMLQKPTKFTWNALMDFYDYFLKPVAVWTMGEGIPQLVDALTDFGNKIQWEKLNNSLVRLWDALAPFAKSVGQGLVNFFKDLLSVGADFINKVVPGGLNSLADALKKINPETAERIGYALGELFTAFLAFKGLTWFGSIFGDGGAIGKGFSLLAAHPFGAIALGISGLVLALDAFGVIDVDWDWLWSKISQMKDILMEFVSKVDWEKLVQSIGNLFEALAPFVKGFADGFLDFFDFMLNEIGAPLLNSLADIIGALADALKKMDPDELEAIGKAIGTIAASIAAIKISSSLITGLAGLFSGLSKVKTVLSGAGFGAAVTGAATANGAAGGVATGTGWMTSFGAFMTSTAPTLVFALAGLAETINVTQTAADRTNYGVLLEALTALKDKGDITQEDFEHLYKTLSSAQWQAPFEDGMVYLRDALQKSGVSSEEFESTLSGVMDRLKISAPNQAKIIGAGIGDGTAEGIESSKNKVENASKGIVDRIKDLFTSKSDGFDIHSPSKYMYGIGTNLVNGLNNALGDKWGTIDSKLSKLIGHTSKSINDSLRDIGTMGKDAISNLKSAFTNLHIPLPHLQITWSNMTIGTSSFSIPSFGISWYAKGGFPNTGELFMARENGINEMVGRMGNRSTVANNDQIVDGIAAGVGPAVYNAVVAAMDNYDGNQLPEVNIYVGGKKVTDVVIEEVNKRTKSTGRCPITI</sequence>
<evidence type="ECO:0000313" key="3">
    <source>
        <dbReference type="EMBL" id="SHF62033.1"/>
    </source>
</evidence>
<dbReference type="OrthoDB" id="90760at2"/>
<dbReference type="Proteomes" id="UP000184245">
    <property type="component" value="Unassembled WGS sequence"/>
</dbReference>
<evidence type="ECO:0000313" key="4">
    <source>
        <dbReference type="Proteomes" id="UP000184245"/>
    </source>
</evidence>
<organism evidence="3 4">
    <name type="scientific">Lactonifactor longoviformis DSM 17459</name>
    <dbReference type="NCBI Taxonomy" id="1122155"/>
    <lineage>
        <taxon>Bacteria</taxon>
        <taxon>Bacillati</taxon>
        <taxon>Bacillota</taxon>
        <taxon>Clostridia</taxon>
        <taxon>Eubacteriales</taxon>
        <taxon>Clostridiaceae</taxon>
        <taxon>Lactonifactor</taxon>
    </lineage>
</organism>
<dbReference type="RefSeq" id="WP_072854905.1">
    <property type="nucleotide sequence ID" value="NZ_FQVI01000056.1"/>
</dbReference>
<protein>
    <submittedName>
        <fullName evidence="3">Uncharacterized protein</fullName>
    </submittedName>
</protein>
<dbReference type="EMBL" id="FQVI01000056">
    <property type="protein sequence ID" value="SHF62033.1"/>
    <property type="molecule type" value="Genomic_DNA"/>
</dbReference>
<feature type="region of interest" description="Disordered" evidence="2">
    <location>
        <begin position="383"/>
        <end position="403"/>
    </location>
</feature>
<keyword evidence="1" id="KW-0175">Coiled coil</keyword>
<feature type="compositionally biased region" description="Basic and acidic residues" evidence="2">
    <location>
        <begin position="391"/>
        <end position="403"/>
    </location>
</feature>
<name>A0A1M5D4M2_9CLOT</name>
<feature type="coiled-coil region" evidence="1">
    <location>
        <begin position="153"/>
        <end position="219"/>
    </location>
</feature>
<proteinExistence type="predicted"/>
<evidence type="ECO:0000256" key="2">
    <source>
        <dbReference type="SAM" id="MobiDB-lite"/>
    </source>
</evidence>
<feature type="compositionally biased region" description="Low complexity" evidence="2">
    <location>
        <begin position="609"/>
        <end position="621"/>
    </location>
</feature>
<feature type="region of interest" description="Disordered" evidence="2">
    <location>
        <begin position="602"/>
        <end position="628"/>
    </location>
</feature>
<gene>
    <name evidence="3" type="ORF">SAMN02745158_04418</name>
</gene>
<evidence type="ECO:0000256" key="1">
    <source>
        <dbReference type="SAM" id="Coils"/>
    </source>
</evidence>
<feature type="coiled-coil region" evidence="1">
    <location>
        <begin position="9"/>
        <end position="43"/>
    </location>
</feature>
<accession>A0A1M5D4M2</accession>